<reference evidence="3 4" key="1">
    <citation type="journal article" date="2022" name="Nat. Plants">
        <title>Genomes of leafy and leafless Platanthera orchids illuminate the evolution of mycoheterotrophy.</title>
        <authorList>
            <person name="Li M.H."/>
            <person name="Liu K.W."/>
            <person name="Li Z."/>
            <person name="Lu H.C."/>
            <person name="Ye Q.L."/>
            <person name="Zhang D."/>
            <person name="Wang J.Y."/>
            <person name="Li Y.F."/>
            <person name="Zhong Z.M."/>
            <person name="Liu X."/>
            <person name="Yu X."/>
            <person name="Liu D.K."/>
            <person name="Tu X.D."/>
            <person name="Liu B."/>
            <person name="Hao Y."/>
            <person name="Liao X.Y."/>
            <person name="Jiang Y.T."/>
            <person name="Sun W.H."/>
            <person name="Chen J."/>
            <person name="Chen Y.Q."/>
            <person name="Ai Y."/>
            <person name="Zhai J.W."/>
            <person name="Wu S.S."/>
            <person name="Zhou Z."/>
            <person name="Hsiao Y.Y."/>
            <person name="Wu W.L."/>
            <person name="Chen Y.Y."/>
            <person name="Lin Y.F."/>
            <person name="Hsu J.L."/>
            <person name="Li C.Y."/>
            <person name="Wang Z.W."/>
            <person name="Zhao X."/>
            <person name="Zhong W.Y."/>
            <person name="Ma X.K."/>
            <person name="Ma L."/>
            <person name="Huang J."/>
            <person name="Chen G.Z."/>
            <person name="Huang M.Z."/>
            <person name="Huang L."/>
            <person name="Peng D.H."/>
            <person name="Luo Y.B."/>
            <person name="Zou S.Q."/>
            <person name="Chen S.P."/>
            <person name="Lan S."/>
            <person name="Tsai W.C."/>
            <person name="Van de Peer Y."/>
            <person name="Liu Z.J."/>
        </authorList>
    </citation>
    <scope>NUCLEOTIDE SEQUENCE [LARGE SCALE GENOMIC DNA]</scope>
    <source>
        <strain evidence="3">Lor288</strain>
    </source>
</reference>
<proteinExistence type="predicted"/>
<gene>
    <name evidence="3" type="ORF">KSP40_PGU019452</name>
</gene>
<feature type="region of interest" description="Disordered" evidence="1">
    <location>
        <begin position="189"/>
        <end position="212"/>
    </location>
</feature>
<dbReference type="Proteomes" id="UP001412067">
    <property type="component" value="Unassembled WGS sequence"/>
</dbReference>
<evidence type="ECO:0000256" key="1">
    <source>
        <dbReference type="SAM" id="MobiDB-lite"/>
    </source>
</evidence>
<name>A0ABR2MDY4_9ASPA</name>
<dbReference type="InterPro" id="IPR056377">
    <property type="entry name" value="DExH18_N"/>
</dbReference>
<dbReference type="EMBL" id="JBBWWR010000010">
    <property type="protein sequence ID" value="KAK8961178.1"/>
    <property type="molecule type" value="Genomic_DNA"/>
</dbReference>
<comment type="caution">
    <text evidence="3">The sequence shown here is derived from an EMBL/GenBank/DDBJ whole genome shotgun (WGS) entry which is preliminary data.</text>
</comment>
<keyword evidence="4" id="KW-1185">Reference proteome</keyword>
<accession>A0ABR2MDY4</accession>
<evidence type="ECO:0000313" key="3">
    <source>
        <dbReference type="EMBL" id="KAK8961178.1"/>
    </source>
</evidence>
<dbReference type="Pfam" id="PF23703">
    <property type="entry name" value="DExH18_N"/>
    <property type="match status" value="1"/>
</dbReference>
<feature type="domain" description="DExH18 N-terminal" evidence="2">
    <location>
        <begin position="87"/>
        <end position="168"/>
    </location>
</feature>
<evidence type="ECO:0000313" key="4">
    <source>
        <dbReference type="Proteomes" id="UP001412067"/>
    </source>
</evidence>
<evidence type="ECO:0000259" key="2">
    <source>
        <dbReference type="Pfam" id="PF23703"/>
    </source>
</evidence>
<feature type="compositionally biased region" description="Basic and acidic residues" evidence="1">
    <location>
        <begin position="199"/>
        <end position="212"/>
    </location>
</feature>
<sequence>MYRMISKEPLGQRFGRGLCPLHSSPRTLLSSQFCSLSPSPPPESQPETVRNTEVASDILDPADVYRELRRCEDSFEKLSDVQKKTRVKILHSFTKITWVSSQAFAAYTPTSFYRPVAGKFRFFFLSRCPPHVFRHLSSRGSSPEANRFLLPIFIDYCLKKFPEDLRHYKSLMEFADMQELVENNNAEINLGEKTRRHHENNQDKEEEDKSNH</sequence>
<organism evidence="3 4">
    <name type="scientific">Platanthera guangdongensis</name>
    <dbReference type="NCBI Taxonomy" id="2320717"/>
    <lineage>
        <taxon>Eukaryota</taxon>
        <taxon>Viridiplantae</taxon>
        <taxon>Streptophyta</taxon>
        <taxon>Embryophyta</taxon>
        <taxon>Tracheophyta</taxon>
        <taxon>Spermatophyta</taxon>
        <taxon>Magnoliopsida</taxon>
        <taxon>Liliopsida</taxon>
        <taxon>Asparagales</taxon>
        <taxon>Orchidaceae</taxon>
        <taxon>Orchidoideae</taxon>
        <taxon>Orchideae</taxon>
        <taxon>Orchidinae</taxon>
        <taxon>Platanthera</taxon>
    </lineage>
</organism>
<protein>
    <recommendedName>
        <fullName evidence="2">DExH18 N-terminal domain-containing protein</fullName>
    </recommendedName>
</protein>